<evidence type="ECO:0000256" key="4">
    <source>
        <dbReference type="ARBA" id="ARBA00022431"/>
    </source>
</evidence>
<dbReference type="GO" id="GO:0019062">
    <property type="term" value="P:virion attachment to host cell"/>
    <property type="evidence" value="ECO:0007669"/>
    <property type="project" value="UniProtKB-KW"/>
</dbReference>
<dbReference type="EMBL" id="OM869490">
    <property type="protein sequence ID" value="UPW40763.1"/>
    <property type="molecule type" value="Genomic_DNA"/>
</dbReference>
<keyword evidence="12" id="KW-1164">Virus endocytosis by host</keyword>
<reference evidence="16" key="1">
    <citation type="submission" date="2022-02" db="EMBL/GenBank/DDBJ databases">
        <title>Towards deciphering the DNA virus diversity associated with rodent species in the families Cricetidae and Heteromyidae.</title>
        <authorList>
            <person name="Lund M."/>
            <person name="Larsen B.B."/>
            <person name="Gryseels S."/>
            <person name="Kraberger S."/>
            <person name="Rowsey D.M."/>
            <person name="Steger L."/>
            <person name="Yule K.M."/>
            <person name="Upham N.S."/>
            <person name="Worobey M."/>
            <person name="Van Doorslaer K."/>
            <person name="Varsani A."/>
        </authorList>
    </citation>
    <scope>NUCLEOTIDE SEQUENCE</scope>
    <source>
        <strain evidence="16">UA08Rod_17746</strain>
    </source>
</reference>
<keyword evidence="11" id="KW-0946">Virion</keyword>
<keyword evidence="6" id="KW-0167">Capsid protein</keyword>
<proteinExistence type="inferred from homology"/>
<evidence type="ECO:0000256" key="2">
    <source>
        <dbReference type="ARBA" id="ARBA00004328"/>
    </source>
</evidence>
<keyword evidence="7" id="KW-1048">Host nucleus</keyword>
<keyword evidence="8" id="KW-0945">Host-virus interaction</keyword>
<dbReference type="GO" id="GO:0075732">
    <property type="term" value="P:viral penetration into host nucleus"/>
    <property type="evidence" value="ECO:0007669"/>
    <property type="project" value="UniProtKB-KW"/>
</dbReference>
<dbReference type="GO" id="GO:0039615">
    <property type="term" value="C:T=1 icosahedral viral capsid"/>
    <property type="evidence" value="ECO:0007669"/>
    <property type="project" value="UniProtKB-KW"/>
</dbReference>
<keyword evidence="10" id="KW-1161">Viral attachment to host cell</keyword>
<evidence type="ECO:0000256" key="12">
    <source>
        <dbReference type="ARBA" id="ARBA00022890"/>
    </source>
</evidence>
<evidence type="ECO:0000313" key="16">
    <source>
        <dbReference type="EMBL" id="UPW40763.1"/>
    </source>
</evidence>
<keyword evidence="4" id="KW-1140">T=1 icosahedral capsid protein</keyword>
<evidence type="ECO:0000256" key="13">
    <source>
        <dbReference type="ARBA" id="ARBA00023125"/>
    </source>
</evidence>
<evidence type="ECO:0000256" key="10">
    <source>
        <dbReference type="ARBA" id="ARBA00022804"/>
    </source>
</evidence>
<dbReference type="InterPro" id="IPR003383">
    <property type="entry name" value="Circovirus_capsid"/>
</dbReference>
<evidence type="ECO:0000256" key="11">
    <source>
        <dbReference type="ARBA" id="ARBA00022844"/>
    </source>
</evidence>
<evidence type="ECO:0000256" key="6">
    <source>
        <dbReference type="ARBA" id="ARBA00022561"/>
    </source>
</evidence>
<dbReference type="GO" id="GO:0043657">
    <property type="term" value="C:host cell"/>
    <property type="evidence" value="ECO:0007669"/>
    <property type="project" value="GOC"/>
</dbReference>
<dbReference type="GO" id="GO:0019069">
    <property type="term" value="P:viral capsid assembly"/>
    <property type="evidence" value="ECO:0007669"/>
    <property type="project" value="InterPro"/>
</dbReference>
<evidence type="ECO:0000256" key="14">
    <source>
        <dbReference type="ARBA" id="ARBA00023296"/>
    </source>
</evidence>
<keyword evidence="14" id="KW-1160">Virus entry into host cell</keyword>
<keyword evidence="5" id="KW-1163">Viral penetration into host nucleus</keyword>
<sequence>MAYRRYGRWRTRRFRSSRRRYRIASRRFKRRYSRRSRRGGINATRSRTVRISTQIAIPYTYNDPLGTEHPIPLVFTPTQLPGFTEYSSTFSEFRILKARCKVHLALPGDSEAQAVLTNQPYTYLRVPSRPYIEDLAQTSGTAGQGGSPRPIYNIIRSSAPSVDLLRQSRWQRQYYPSDIKNAVSFKFYPYTLAWCGRPVGTANTVPDNAASFVYLKYQSARRWMPMSFLGVTQTATAPADDVSFLGPYFVRLFSTQPDSQALSGFNPVCTLTVYCQFRGQK</sequence>
<name>A0A976N0Q0_9VIRU</name>
<comment type="subcellular location">
    <subcellularLocation>
        <location evidence="1">Host nucleus</location>
    </subcellularLocation>
    <subcellularLocation>
        <location evidence="2">Virion</location>
    </subcellularLocation>
</comment>
<evidence type="ECO:0000256" key="15">
    <source>
        <dbReference type="ARBA" id="ARBA00046863"/>
    </source>
</evidence>
<comment type="subunit">
    <text evidence="15">Homomultimer. Assembles in the nucleus, presumably in an immature form, then migrates to the cytoplasm once assembled as mature virion. Interacts with Rep; this interaction relocates Rep into the nucleus.</text>
</comment>
<comment type="similarity">
    <text evidence="3">Belongs to the circoviridae capsid protein family.</text>
</comment>
<evidence type="ECO:0000256" key="5">
    <source>
        <dbReference type="ARBA" id="ARBA00022524"/>
    </source>
</evidence>
<evidence type="ECO:0000256" key="8">
    <source>
        <dbReference type="ARBA" id="ARBA00022581"/>
    </source>
</evidence>
<keyword evidence="9" id="KW-1162">Viral penetration into host cytoplasm</keyword>
<evidence type="ECO:0000256" key="9">
    <source>
        <dbReference type="ARBA" id="ARBA00022595"/>
    </source>
</evidence>
<dbReference type="GO" id="GO:0075509">
    <property type="term" value="P:endocytosis involved in viral entry into host cell"/>
    <property type="evidence" value="ECO:0007669"/>
    <property type="project" value="UniProtKB-KW"/>
</dbReference>
<organism evidence="16">
    <name type="scientific">Sigmofec virus UA08Rod_17746</name>
    <dbReference type="NCBI Taxonomy" id="2929263"/>
    <lineage>
        <taxon>Viruses</taxon>
        <taxon>Monodnaviria</taxon>
        <taxon>Shotokuvirae</taxon>
        <taxon>Cressdnaviricota</taxon>
        <taxon>Arfiviricetes</taxon>
        <taxon>Cirlivirales</taxon>
        <taxon>Vilyaviridae</taxon>
        <taxon>Berenvirus</taxon>
        <taxon>Berenvirus tinuviel</taxon>
    </lineage>
</organism>
<keyword evidence="13" id="KW-0238">DNA-binding</keyword>
<protein>
    <submittedName>
        <fullName evidence="16">Capsid protein</fullName>
    </submittedName>
</protein>
<evidence type="ECO:0000256" key="7">
    <source>
        <dbReference type="ARBA" id="ARBA00022562"/>
    </source>
</evidence>
<evidence type="ECO:0000256" key="1">
    <source>
        <dbReference type="ARBA" id="ARBA00004147"/>
    </source>
</evidence>
<dbReference type="Pfam" id="PF02443">
    <property type="entry name" value="Circo_capsid"/>
    <property type="match status" value="1"/>
</dbReference>
<evidence type="ECO:0000256" key="3">
    <source>
        <dbReference type="ARBA" id="ARBA00010301"/>
    </source>
</evidence>
<accession>A0A976N0Q0</accession>